<accession>A0ABW5R056</accession>
<evidence type="ECO:0000259" key="10">
    <source>
        <dbReference type="Pfam" id="PF00697"/>
    </source>
</evidence>
<dbReference type="InterPro" id="IPR044643">
    <property type="entry name" value="TrpF_fam"/>
</dbReference>
<keyword evidence="6 9" id="KW-0822">Tryptophan biosynthesis</keyword>
<dbReference type="PANTHER" id="PTHR42894:SF1">
    <property type="entry name" value="N-(5'-PHOSPHORIBOSYL)ANTHRANILATE ISOMERASE"/>
    <property type="match status" value="1"/>
</dbReference>
<protein>
    <recommendedName>
        <fullName evidence="4 9">N-(5'-phosphoribosyl)anthranilate isomerase</fullName>
        <shortName evidence="9">PRAI</shortName>
        <ecNumber evidence="3 9">5.3.1.24</ecNumber>
    </recommendedName>
</protein>
<dbReference type="EMBL" id="JBHUMY010000020">
    <property type="protein sequence ID" value="MFD2661957.1"/>
    <property type="molecule type" value="Genomic_DNA"/>
</dbReference>
<gene>
    <name evidence="9" type="primary">trpF</name>
    <name evidence="11" type="ORF">ACFSW5_17005</name>
</gene>
<evidence type="ECO:0000256" key="3">
    <source>
        <dbReference type="ARBA" id="ARBA00012572"/>
    </source>
</evidence>
<evidence type="ECO:0000256" key="6">
    <source>
        <dbReference type="ARBA" id="ARBA00022822"/>
    </source>
</evidence>
<dbReference type="Pfam" id="PF00697">
    <property type="entry name" value="PRAI"/>
    <property type="match status" value="1"/>
</dbReference>
<evidence type="ECO:0000313" key="11">
    <source>
        <dbReference type="EMBL" id="MFD2661957.1"/>
    </source>
</evidence>
<reference evidence="12" key="1">
    <citation type="journal article" date="2019" name="Int. J. Syst. Evol. Microbiol.">
        <title>The Global Catalogue of Microorganisms (GCM) 10K type strain sequencing project: providing services to taxonomists for standard genome sequencing and annotation.</title>
        <authorList>
            <consortium name="The Broad Institute Genomics Platform"/>
            <consortium name="The Broad Institute Genome Sequencing Center for Infectious Disease"/>
            <person name="Wu L."/>
            <person name="Ma J."/>
        </authorList>
    </citation>
    <scope>NUCLEOTIDE SEQUENCE [LARGE SCALE GENOMIC DNA]</scope>
    <source>
        <strain evidence="12">TISTR 1827</strain>
    </source>
</reference>
<dbReference type="InterPro" id="IPR001240">
    <property type="entry name" value="PRAI_dom"/>
</dbReference>
<evidence type="ECO:0000313" key="12">
    <source>
        <dbReference type="Proteomes" id="UP001597493"/>
    </source>
</evidence>
<comment type="caution">
    <text evidence="11">The sequence shown here is derived from an EMBL/GenBank/DDBJ whole genome shotgun (WGS) entry which is preliminary data.</text>
</comment>
<dbReference type="HAMAP" id="MF_00135">
    <property type="entry name" value="PRAI"/>
    <property type="match status" value="1"/>
</dbReference>
<evidence type="ECO:0000256" key="2">
    <source>
        <dbReference type="ARBA" id="ARBA00004664"/>
    </source>
</evidence>
<comment type="pathway">
    <text evidence="2 9">Amino-acid biosynthesis; L-tryptophan biosynthesis; L-tryptophan from chorismate: step 3/5.</text>
</comment>
<keyword evidence="5 9" id="KW-0028">Amino-acid biosynthesis</keyword>
<name>A0ABW5R056_9BACL</name>
<dbReference type="CDD" id="cd00405">
    <property type="entry name" value="PRAI"/>
    <property type="match status" value="1"/>
</dbReference>
<comment type="similarity">
    <text evidence="9">Belongs to the TrpF family.</text>
</comment>
<feature type="domain" description="N-(5'phosphoribosyl) anthranilate isomerase (PRAI)" evidence="10">
    <location>
        <begin position="6"/>
        <end position="215"/>
    </location>
</feature>
<evidence type="ECO:0000256" key="4">
    <source>
        <dbReference type="ARBA" id="ARBA00022272"/>
    </source>
</evidence>
<dbReference type="InterPro" id="IPR013785">
    <property type="entry name" value="Aldolase_TIM"/>
</dbReference>
<proteinExistence type="inferred from homology"/>
<dbReference type="Gene3D" id="3.20.20.70">
    <property type="entry name" value="Aldolase class I"/>
    <property type="match status" value="1"/>
</dbReference>
<dbReference type="GO" id="GO:0016853">
    <property type="term" value="F:isomerase activity"/>
    <property type="evidence" value="ECO:0007669"/>
    <property type="project" value="UniProtKB-KW"/>
</dbReference>
<organism evidence="11 12">
    <name type="scientific">Paenibacillus thailandensis</name>
    <dbReference type="NCBI Taxonomy" id="393250"/>
    <lineage>
        <taxon>Bacteria</taxon>
        <taxon>Bacillati</taxon>
        <taxon>Bacillota</taxon>
        <taxon>Bacilli</taxon>
        <taxon>Bacillales</taxon>
        <taxon>Paenibacillaceae</taxon>
        <taxon>Paenibacillus</taxon>
    </lineage>
</organism>
<dbReference type="PANTHER" id="PTHR42894">
    <property type="entry name" value="N-(5'-PHOSPHORIBOSYL)ANTHRANILATE ISOMERASE"/>
    <property type="match status" value="1"/>
</dbReference>
<sequence>MSAPRIKICGLKDAGTIRAMDGLPIHEIGFVFAPSKRQVTPETAASLIREVHALKGAGGERPLAAGVFVNAEFERLRELLAVAPLDIVQLHGEESPSLCRSIRSGLNVRVWKVFSVGESGDEAAERIRPYAGSVDAVLIDTAGGGTGKPFDWEQIEAYKAAARSIGVPLYVAGGLNPDNADRLVRDYAPDGIDVSSGVETEGQKDIHKIRLFVQKVVER</sequence>
<dbReference type="RefSeq" id="WP_379275560.1">
    <property type="nucleotide sequence ID" value="NZ_JBHUGT010000029.1"/>
</dbReference>
<evidence type="ECO:0000256" key="1">
    <source>
        <dbReference type="ARBA" id="ARBA00001164"/>
    </source>
</evidence>
<comment type="catalytic activity">
    <reaction evidence="1 9">
        <text>N-(5-phospho-beta-D-ribosyl)anthranilate = 1-(2-carboxyphenylamino)-1-deoxy-D-ribulose 5-phosphate</text>
        <dbReference type="Rhea" id="RHEA:21540"/>
        <dbReference type="ChEBI" id="CHEBI:18277"/>
        <dbReference type="ChEBI" id="CHEBI:58613"/>
        <dbReference type="EC" id="5.3.1.24"/>
    </reaction>
</comment>
<dbReference type="InterPro" id="IPR011060">
    <property type="entry name" value="RibuloseP-bd_barrel"/>
</dbReference>
<keyword evidence="12" id="KW-1185">Reference proteome</keyword>
<keyword evidence="8 9" id="KW-0413">Isomerase</keyword>
<dbReference type="Proteomes" id="UP001597493">
    <property type="component" value="Unassembled WGS sequence"/>
</dbReference>
<dbReference type="EC" id="5.3.1.24" evidence="3 9"/>
<keyword evidence="7 9" id="KW-0057">Aromatic amino acid biosynthesis</keyword>
<evidence type="ECO:0000256" key="8">
    <source>
        <dbReference type="ARBA" id="ARBA00023235"/>
    </source>
</evidence>
<evidence type="ECO:0000256" key="9">
    <source>
        <dbReference type="HAMAP-Rule" id="MF_00135"/>
    </source>
</evidence>
<dbReference type="SUPFAM" id="SSF51366">
    <property type="entry name" value="Ribulose-phoshate binding barrel"/>
    <property type="match status" value="1"/>
</dbReference>
<evidence type="ECO:0000256" key="7">
    <source>
        <dbReference type="ARBA" id="ARBA00023141"/>
    </source>
</evidence>
<evidence type="ECO:0000256" key="5">
    <source>
        <dbReference type="ARBA" id="ARBA00022605"/>
    </source>
</evidence>